<evidence type="ECO:0000313" key="12">
    <source>
        <dbReference type="EMBL" id="MPM87765.1"/>
    </source>
</evidence>
<comment type="caution">
    <text evidence="12">The sequence shown here is derived from an EMBL/GenBank/DDBJ whole genome shotgun (WGS) entry which is preliminary data.</text>
</comment>
<feature type="domain" description="3-hydroxyacyl-CoA dehydrogenase C-terminal" evidence="10">
    <location>
        <begin position="176"/>
        <end position="274"/>
    </location>
</feature>
<evidence type="ECO:0000256" key="4">
    <source>
        <dbReference type="ARBA" id="ARBA00022490"/>
    </source>
</evidence>
<dbReference type="InterPro" id="IPR006180">
    <property type="entry name" value="3-OHacyl-CoA_DH_CS"/>
</dbReference>
<evidence type="ECO:0000259" key="10">
    <source>
        <dbReference type="Pfam" id="PF00725"/>
    </source>
</evidence>
<dbReference type="PIRSF" id="PIRSF000105">
    <property type="entry name" value="HCDH"/>
    <property type="match status" value="1"/>
</dbReference>
<dbReference type="Pfam" id="PF00725">
    <property type="entry name" value="3HCDH"/>
    <property type="match status" value="1"/>
</dbReference>
<evidence type="ECO:0000256" key="1">
    <source>
        <dbReference type="ARBA" id="ARBA00004496"/>
    </source>
</evidence>
<dbReference type="GO" id="GO:0070403">
    <property type="term" value="F:NAD+ binding"/>
    <property type="evidence" value="ECO:0007669"/>
    <property type="project" value="InterPro"/>
</dbReference>
<organism evidence="12">
    <name type="scientific">bioreactor metagenome</name>
    <dbReference type="NCBI Taxonomy" id="1076179"/>
    <lineage>
        <taxon>unclassified sequences</taxon>
        <taxon>metagenomes</taxon>
        <taxon>ecological metagenomes</taxon>
    </lineage>
</organism>
<evidence type="ECO:0000256" key="3">
    <source>
        <dbReference type="ARBA" id="ARBA00011738"/>
    </source>
</evidence>
<sequence length="301" mass="33832">MIGASLATMFTGNGYHTFMVAINDAEAAGGLERYNTNFNDLIAEGLVTQKQKTACEKLLTITQSYADIADADFVYECVFENKEVKWSIYAKIDEYCTKVRGISSTSSAMDTNLLCTGFEKYRDRFAVAHPWNPPHLVPCVEIVKGDYTSKEALKFICDVLESCGRAPVVMNRSVPGFVANRLQHALYREAAYMVEQGIASPQDIDRALQTSFVPRYTAVGIFEHFDYAGLDMIKSIEETLYHDLCDTKEPHALVLDHYNKGELGYKTGRGVLDWSGVDIDAYRKRAAAPYLKFFNWSLPEE</sequence>
<evidence type="ECO:0000256" key="8">
    <source>
        <dbReference type="ARBA" id="ARBA00038962"/>
    </source>
</evidence>
<keyword evidence="4" id="KW-0963">Cytoplasm</keyword>
<dbReference type="InterPro" id="IPR022694">
    <property type="entry name" value="3-OHacyl-CoA_DH"/>
</dbReference>
<dbReference type="PANTHER" id="PTHR48075:SF1">
    <property type="entry name" value="LAMBDA-CRYSTALLIN HOMOLOG"/>
    <property type="match status" value="1"/>
</dbReference>
<dbReference type="Gene3D" id="3.40.50.720">
    <property type="entry name" value="NAD(P)-binding Rossmann-like Domain"/>
    <property type="match status" value="1"/>
</dbReference>
<dbReference type="InterPro" id="IPR013328">
    <property type="entry name" value="6PGD_dom2"/>
</dbReference>
<name>A0A645DEX1_9ZZZZ</name>
<dbReference type="EMBL" id="VSSQ01035528">
    <property type="protein sequence ID" value="MPM87765.1"/>
    <property type="molecule type" value="Genomic_DNA"/>
</dbReference>
<evidence type="ECO:0000256" key="2">
    <source>
        <dbReference type="ARBA" id="ARBA00009463"/>
    </source>
</evidence>
<keyword evidence="5" id="KW-0597">Phosphoprotein</keyword>
<dbReference type="SUPFAM" id="SSF51735">
    <property type="entry name" value="NAD(P)-binding Rossmann-fold domains"/>
    <property type="match status" value="1"/>
</dbReference>
<dbReference type="PANTHER" id="PTHR48075">
    <property type="entry name" value="3-HYDROXYACYL-COA DEHYDROGENASE FAMILY PROTEIN"/>
    <property type="match status" value="1"/>
</dbReference>
<keyword evidence="6 12" id="KW-0560">Oxidoreductase</keyword>
<evidence type="ECO:0000256" key="7">
    <source>
        <dbReference type="ARBA" id="ARBA00023027"/>
    </source>
</evidence>
<evidence type="ECO:0000256" key="6">
    <source>
        <dbReference type="ARBA" id="ARBA00023002"/>
    </source>
</evidence>
<dbReference type="Gene3D" id="1.10.1040.10">
    <property type="entry name" value="N-(1-d-carboxylethyl)-l-norvaline Dehydrogenase, domain 2"/>
    <property type="match status" value="1"/>
</dbReference>
<dbReference type="GO" id="GO:0006631">
    <property type="term" value="P:fatty acid metabolic process"/>
    <property type="evidence" value="ECO:0007669"/>
    <property type="project" value="InterPro"/>
</dbReference>
<dbReference type="Pfam" id="PF02737">
    <property type="entry name" value="3HCDH_N"/>
    <property type="match status" value="1"/>
</dbReference>
<dbReference type="SUPFAM" id="SSF48179">
    <property type="entry name" value="6-phosphogluconate dehydrogenase C-terminal domain-like"/>
    <property type="match status" value="1"/>
</dbReference>
<dbReference type="GO" id="GO:0005737">
    <property type="term" value="C:cytoplasm"/>
    <property type="evidence" value="ECO:0007669"/>
    <property type="project" value="UniProtKB-SubCell"/>
</dbReference>
<proteinExistence type="inferred from homology"/>
<accession>A0A645DEX1</accession>
<feature type="domain" description="3-hydroxyacyl-CoA dehydrogenase NAD binding" evidence="11">
    <location>
        <begin position="1"/>
        <end position="171"/>
    </location>
</feature>
<dbReference type="PROSITE" id="PS00067">
    <property type="entry name" value="3HCDH"/>
    <property type="match status" value="1"/>
</dbReference>
<protein>
    <recommendedName>
        <fullName evidence="9">L-gulonate 3-dehydrogenase</fullName>
        <ecNumber evidence="8">1.1.1.45</ecNumber>
    </recommendedName>
    <alternativeName>
        <fullName evidence="9">L-gulonate 3-dehydrogenase</fullName>
    </alternativeName>
</protein>
<evidence type="ECO:0000259" key="11">
    <source>
        <dbReference type="Pfam" id="PF02737"/>
    </source>
</evidence>
<comment type="subcellular location">
    <subcellularLocation>
        <location evidence="1">Cytoplasm</location>
    </subcellularLocation>
</comment>
<dbReference type="EC" id="1.1.1.45" evidence="8"/>
<dbReference type="AlphaFoldDB" id="A0A645DEX1"/>
<reference evidence="12" key="1">
    <citation type="submission" date="2019-08" db="EMBL/GenBank/DDBJ databases">
        <authorList>
            <person name="Kucharzyk K."/>
            <person name="Murdoch R.W."/>
            <person name="Higgins S."/>
            <person name="Loffler F."/>
        </authorList>
    </citation>
    <scope>NUCLEOTIDE SEQUENCE</scope>
</reference>
<dbReference type="InterPro" id="IPR008927">
    <property type="entry name" value="6-PGluconate_DH-like_C_sf"/>
</dbReference>
<evidence type="ECO:0000256" key="5">
    <source>
        <dbReference type="ARBA" id="ARBA00022553"/>
    </source>
</evidence>
<comment type="similarity">
    <text evidence="2">Belongs to the 3-hydroxyacyl-CoA dehydrogenase family.</text>
</comment>
<keyword evidence="7" id="KW-0520">NAD</keyword>
<dbReference type="InterPro" id="IPR006176">
    <property type="entry name" value="3-OHacyl-CoA_DH_NAD-bd"/>
</dbReference>
<gene>
    <name evidence="12" type="primary">hbd_30</name>
    <name evidence="12" type="ORF">SDC9_134865</name>
</gene>
<comment type="subunit">
    <text evidence="3">Homodimer.</text>
</comment>
<dbReference type="InterPro" id="IPR036291">
    <property type="entry name" value="NAD(P)-bd_dom_sf"/>
</dbReference>
<evidence type="ECO:0000256" key="9">
    <source>
        <dbReference type="ARBA" id="ARBA00042709"/>
    </source>
</evidence>
<dbReference type="GO" id="GO:0050104">
    <property type="term" value="F:L-gulonate 3-dehydrogenase activity"/>
    <property type="evidence" value="ECO:0007669"/>
    <property type="project" value="UniProtKB-EC"/>
</dbReference>
<dbReference type="InterPro" id="IPR006108">
    <property type="entry name" value="3HC_DH_C"/>
</dbReference>